<dbReference type="Pfam" id="PF04960">
    <property type="entry name" value="Glutaminase"/>
    <property type="match status" value="1"/>
</dbReference>
<proteinExistence type="inferred from homology"/>
<dbReference type="Gene3D" id="3.40.710.10">
    <property type="entry name" value="DD-peptidase/beta-lactamase superfamily"/>
    <property type="match status" value="1"/>
</dbReference>
<sequence>MRSYKAFDTDGKGYLVKKDVLQVLKDQGVQEHRTLQEFVQEIEKKEEDEPISFRKFFELSRGLIFLKRVMDRSLVIPMFETFVSNYKRAYLEIKEDQNKEYSGGSVATYIPPLAKANPEWFSTCFCSTDDQQSSMGDTDIKFSMQSISKVLAYAFLYDQIGGTEVHKWVGEEPSGAAFNAPVFDKLGRPHNPMVNPGAIMICALLVRHGYSLRDLISFYRRATLETISKDEDTTCIDEQLYREEKLTGHTNHALTSLMLANRAFPQYKSEEHTKEGADRALDLYFKNCSILVNTKSLARFGAMLANNGIVPSTGERLLKSSTVQAVVTVMTTCGMYNGAGKFTMELGVPAKSGVSGGLLTVVPSVGAVASFSPRINSEGNTVRGIAVIQKLSQTYNNFNLFHKDHHKRDCTRKPFQNLIQTTVAACICAYNGDQEELSRLYVLGIHMDQHDYDKRTPLHLAAIGGHLELVQFLVEKCGVKRSPKDRWGATPLDDAGSNEVREYMESIGGEKGATHTTYQHVAAIENVSDDQYRLFYAAFNNDVRLMKSLLVHGGNNRINSFDYGGRTALGIAASEGHLEAVKYLVVHGANIFHKDARGNHALDDAKRENREKVVAYMKKVIQEVHPEAKL</sequence>
<dbReference type="GO" id="GO:0004359">
    <property type="term" value="F:glutaminase activity"/>
    <property type="evidence" value="ECO:0007669"/>
    <property type="project" value="UniProtKB-EC"/>
</dbReference>
<dbReference type="PROSITE" id="PS50297">
    <property type="entry name" value="ANK_REP_REGION"/>
    <property type="match status" value="2"/>
</dbReference>
<feature type="repeat" description="ANK" evidence="6">
    <location>
        <begin position="564"/>
        <end position="596"/>
    </location>
</feature>
<dbReference type="Proteomes" id="UP000785679">
    <property type="component" value="Unassembled WGS sequence"/>
</dbReference>
<dbReference type="PROSITE" id="PS50088">
    <property type="entry name" value="ANK_REPEAT"/>
    <property type="match status" value="2"/>
</dbReference>
<dbReference type="GO" id="GO:0006537">
    <property type="term" value="P:glutamate biosynthetic process"/>
    <property type="evidence" value="ECO:0007669"/>
    <property type="project" value="TreeGrafter"/>
</dbReference>
<keyword evidence="4" id="KW-0378">Hydrolase</keyword>
<evidence type="ECO:0000313" key="9">
    <source>
        <dbReference type="Proteomes" id="UP000785679"/>
    </source>
</evidence>
<feature type="repeat" description="ANK" evidence="6">
    <location>
        <begin position="453"/>
        <end position="476"/>
    </location>
</feature>
<evidence type="ECO:0000313" key="8">
    <source>
        <dbReference type="EMBL" id="TNV82194.1"/>
    </source>
</evidence>
<dbReference type="InterPro" id="IPR012338">
    <property type="entry name" value="Beta-lactam/transpept-like"/>
</dbReference>
<evidence type="ECO:0000256" key="2">
    <source>
        <dbReference type="ARBA" id="ARBA00011881"/>
    </source>
</evidence>
<dbReference type="PROSITE" id="PS50222">
    <property type="entry name" value="EF_HAND_2"/>
    <property type="match status" value="1"/>
</dbReference>
<dbReference type="SMART" id="SM00248">
    <property type="entry name" value="ANK"/>
    <property type="match status" value="3"/>
</dbReference>
<gene>
    <name evidence="8" type="ORF">FGO68_gene16621</name>
</gene>
<protein>
    <recommendedName>
        <fullName evidence="3">glutaminase</fullName>
        <ecNumber evidence="3">3.5.1.2</ecNumber>
    </recommendedName>
</protein>
<evidence type="ECO:0000256" key="6">
    <source>
        <dbReference type="PROSITE-ProRule" id="PRU00023"/>
    </source>
</evidence>
<evidence type="ECO:0000256" key="1">
    <source>
        <dbReference type="ARBA" id="ARBA00011076"/>
    </source>
</evidence>
<dbReference type="AlphaFoldDB" id="A0A8J8NXZ1"/>
<dbReference type="SUPFAM" id="SSF56601">
    <property type="entry name" value="beta-lactamase/transpeptidase-like"/>
    <property type="match status" value="1"/>
</dbReference>
<dbReference type="InterPro" id="IPR002110">
    <property type="entry name" value="Ankyrin_rpt"/>
</dbReference>
<feature type="domain" description="EF-hand" evidence="7">
    <location>
        <begin position="1"/>
        <end position="30"/>
    </location>
</feature>
<dbReference type="EMBL" id="RRYP01005256">
    <property type="protein sequence ID" value="TNV82194.1"/>
    <property type="molecule type" value="Genomic_DNA"/>
</dbReference>
<evidence type="ECO:0000256" key="3">
    <source>
        <dbReference type="ARBA" id="ARBA00012918"/>
    </source>
</evidence>
<evidence type="ECO:0000256" key="5">
    <source>
        <dbReference type="ARBA" id="ARBA00049534"/>
    </source>
</evidence>
<accession>A0A8J8NXZ1</accession>
<comment type="caution">
    <text evidence="8">The sequence shown here is derived from an EMBL/GenBank/DDBJ whole genome shotgun (WGS) entry which is preliminary data.</text>
</comment>
<dbReference type="GO" id="GO:0005509">
    <property type="term" value="F:calcium ion binding"/>
    <property type="evidence" value="ECO:0007669"/>
    <property type="project" value="InterPro"/>
</dbReference>
<dbReference type="HAMAP" id="MF_00313">
    <property type="entry name" value="Glutaminase"/>
    <property type="match status" value="1"/>
</dbReference>
<dbReference type="InterPro" id="IPR015868">
    <property type="entry name" value="Glutaminase"/>
</dbReference>
<dbReference type="Pfam" id="PF12796">
    <property type="entry name" value="Ank_2"/>
    <property type="match status" value="2"/>
</dbReference>
<name>A0A8J8NXZ1_HALGN</name>
<dbReference type="PANTHER" id="PTHR12544">
    <property type="entry name" value="GLUTAMINASE"/>
    <property type="match status" value="1"/>
</dbReference>
<dbReference type="InterPro" id="IPR002048">
    <property type="entry name" value="EF_hand_dom"/>
</dbReference>
<comment type="catalytic activity">
    <reaction evidence="5">
        <text>L-glutamine + H2O = L-glutamate + NH4(+)</text>
        <dbReference type="Rhea" id="RHEA:15889"/>
        <dbReference type="ChEBI" id="CHEBI:15377"/>
        <dbReference type="ChEBI" id="CHEBI:28938"/>
        <dbReference type="ChEBI" id="CHEBI:29985"/>
        <dbReference type="ChEBI" id="CHEBI:58359"/>
        <dbReference type="EC" id="3.5.1.2"/>
    </reaction>
</comment>
<dbReference type="NCBIfam" id="TIGR03814">
    <property type="entry name" value="Gln_ase"/>
    <property type="match status" value="1"/>
</dbReference>
<keyword evidence="9" id="KW-1185">Reference proteome</keyword>
<comment type="similarity">
    <text evidence="1">Belongs to the glutaminase family.</text>
</comment>
<dbReference type="GO" id="GO:0006543">
    <property type="term" value="P:L-glutamine catabolic process"/>
    <property type="evidence" value="ECO:0007669"/>
    <property type="project" value="TreeGrafter"/>
</dbReference>
<dbReference type="Gene3D" id="1.25.40.20">
    <property type="entry name" value="Ankyrin repeat-containing domain"/>
    <property type="match status" value="2"/>
</dbReference>
<dbReference type="SUPFAM" id="SSF48403">
    <property type="entry name" value="Ankyrin repeat"/>
    <property type="match status" value="1"/>
</dbReference>
<evidence type="ECO:0000256" key="4">
    <source>
        <dbReference type="ARBA" id="ARBA00022801"/>
    </source>
</evidence>
<keyword evidence="6" id="KW-0040">ANK repeat</keyword>
<reference evidence="8" key="1">
    <citation type="submission" date="2019-06" db="EMBL/GenBank/DDBJ databases">
        <authorList>
            <person name="Zheng W."/>
        </authorList>
    </citation>
    <scope>NUCLEOTIDE SEQUENCE</scope>
    <source>
        <strain evidence="8">QDHG01</strain>
    </source>
</reference>
<comment type="subunit">
    <text evidence="2">Homotetramer.</text>
</comment>
<dbReference type="PANTHER" id="PTHR12544:SF29">
    <property type="entry name" value="GLUTAMINASE"/>
    <property type="match status" value="1"/>
</dbReference>
<organism evidence="8 9">
    <name type="scientific">Halteria grandinella</name>
    <dbReference type="NCBI Taxonomy" id="5974"/>
    <lineage>
        <taxon>Eukaryota</taxon>
        <taxon>Sar</taxon>
        <taxon>Alveolata</taxon>
        <taxon>Ciliophora</taxon>
        <taxon>Intramacronucleata</taxon>
        <taxon>Spirotrichea</taxon>
        <taxon>Stichotrichia</taxon>
        <taxon>Sporadotrichida</taxon>
        <taxon>Halteriidae</taxon>
        <taxon>Halteria</taxon>
    </lineage>
</organism>
<dbReference type="EC" id="3.5.1.2" evidence="3"/>
<dbReference type="InterPro" id="IPR036770">
    <property type="entry name" value="Ankyrin_rpt-contain_sf"/>
</dbReference>
<dbReference type="OrthoDB" id="309796at2759"/>
<evidence type="ECO:0000259" key="7">
    <source>
        <dbReference type="PROSITE" id="PS50222"/>
    </source>
</evidence>